<proteinExistence type="predicted"/>
<dbReference type="Proteomes" id="UP000578077">
    <property type="component" value="Unassembled WGS sequence"/>
</dbReference>
<sequence>MKFVLDVEMGEDAFGGDAARESGRILRYWGGNLHYHDFKPGDGSDCYYDSAYTDVGGWRIVES</sequence>
<organism evidence="1 2">
    <name type="scientific">Streptomonospora salina</name>
    <dbReference type="NCBI Taxonomy" id="104205"/>
    <lineage>
        <taxon>Bacteria</taxon>
        <taxon>Bacillati</taxon>
        <taxon>Actinomycetota</taxon>
        <taxon>Actinomycetes</taxon>
        <taxon>Streptosporangiales</taxon>
        <taxon>Nocardiopsidaceae</taxon>
        <taxon>Streptomonospora</taxon>
    </lineage>
</organism>
<dbReference type="RefSeq" id="WP_184633553.1">
    <property type="nucleotide sequence ID" value="NZ_BAABKT010000004.1"/>
</dbReference>
<comment type="caution">
    <text evidence="1">The sequence shown here is derived from an EMBL/GenBank/DDBJ whole genome shotgun (WGS) entry which is preliminary data.</text>
</comment>
<accession>A0A841E2K2</accession>
<name>A0A841E2K2_9ACTN</name>
<dbReference type="EMBL" id="JACHLY010000001">
    <property type="protein sequence ID" value="MBB5997256.1"/>
    <property type="molecule type" value="Genomic_DNA"/>
</dbReference>
<reference evidence="1 2" key="1">
    <citation type="submission" date="2020-08" db="EMBL/GenBank/DDBJ databases">
        <title>Sequencing the genomes of 1000 actinobacteria strains.</title>
        <authorList>
            <person name="Klenk H.-P."/>
        </authorList>
    </citation>
    <scope>NUCLEOTIDE SEQUENCE [LARGE SCALE GENOMIC DNA]</scope>
    <source>
        <strain evidence="1 2">DSM 44593</strain>
    </source>
</reference>
<dbReference type="AlphaFoldDB" id="A0A841E2K2"/>
<evidence type="ECO:0000313" key="1">
    <source>
        <dbReference type="EMBL" id="MBB5997256.1"/>
    </source>
</evidence>
<gene>
    <name evidence="1" type="ORF">HNR25_001007</name>
</gene>
<protein>
    <submittedName>
        <fullName evidence="1">Uncharacterized protein</fullName>
    </submittedName>
</protein>
<keyword evidence="2" id="KW-1185">Reference proteome</keyword>
<evidence type="ECO:0000313" key="2">
    <source>
        <dbReference type="Proteomes" id="UP000578077"/>
    </source>
</evidence>